<feature type="domain" description="Topo IIA-type catalytic" evidence="10">
    <location>
        <begin position="1"/>
        <end position="96"/>
    </location>
</feature>
<proteinExistence type="predicted"/>
<keyword evidence="5" id="KW-0067">ATP-binding</keyword>
<dbReference type="GO" id="GO:0000819">
    <property type="term" value="P:sister chromatid segregation"/>
    <property type="evidence" value="ECO:0007669"/>
    <property type="project" value="TreeGrafter"/>
</dbReference>
<evidence type="ECO:0000256" key="4">
    <source>
        <dbReference type="ARBA" id="ARBA00022741"/>
    </source>
</evidence>
<dbReference type="InterPro" id="IPR050634">
    <property type="entry name" value="DNA_Topoisomerase_II"/>
</dbReference>
<keyword evidence="7 9" id="KW-0238">DNA-binding</keyword>
<dbReference type="InterPro" id="IPR002205">
    <property type="entry name" value="Topo_IIA_dom_A"/>
</dbReference>
<comment type="caution">
    <text evidence="9">Lacks conserved residue(s) required for the propagation of feature annotation.</text>
</comment>
<keyword evidence="8 11" id="KW-0413">Isomerase</keyword>
<evidence type="ECO:0000256" key="2">
    <source>
        <dbReference type="ARBA" id="ARBA00001946"/>
    </source>
</evidence>
<keyword evidence="4" id="KW-0547">Nucleotide-binding</keyword>
<dbReference type="GO" id="GO:0003918">
    <property type="term" value="F:DNA topoisomerase type II (double strand cut, ATP-hydrolyzing) activity"/>
    <property type="evidence" value="ECO:0007669"/>
    <property type="project" value="UniProtKB-EC"/>
</dbReference>
<dbReference type="PANTHER" id="PTHR10169:SF38">
    <property type="entry name" value="DNA TOPOISOMERASE 2"/>
    <property type="match status" value="1"/>
</dbReference>
<evidence type="ECO:0000256" key="6">
    <source>
        <dbReference type="ARBA" id="ARBA00023029"/>
    </source>
</evidence>
<dbReference type="EMBL" id="MK072107">
    <property type="protein sequence ID" value="AYV78872.1"/>
    <property type="molecule type" value="Genomic_DNA"/>
</dbReference>
<comment type="cofactor">
    <cofactor evidence="2">
        <name>Mg(2+)</name>
        <dbReference type="ChEBI" id="CHEBI:18420"/>
    </cofactor>
</comment>
<gene>
    <name evidence="11" type="ORF">Edafosvirus42_1</name>
</gene>
<dbReference type="GO" id="GO:0003677">
    <property type="term" value="F:DNA binding"/>
    <property type="evidence" value="ECO:0007669"/>
    <property type="project" value="UniProtKB-UniRule"/>
</dbReference>
<evidence type="ECO:0000256" key="3">
    <source>
        <dbReference type="ARBA" id="ARBA00012895"/>
    </source>
</evidence>
<evidence type="ECO:0000259" key="10">
    <source>
        <dbReference type="PROSITE" id="PS52040"/>
    </source>
</evidence>
<dbReference type="EC" id="5.6.2.2" evidence="3"/>
<dbReference type="Gene3D" id="3.30.1360.40">
    <property type="match status" value="1"/>
</dbReference>
<accession>A0A3G4ZVE2</accession>
<feature type="non-terminal residue" evidence="11">
    <location>
        <position position="1"/>
    </location>
</feature>
<evidence type="ECO:0000256" key="5">
    <source>
        <dbReference type="ARBA" id="ARBA00022840"/>
    </source>
</evidence>
<dbReference type="Pfam" id="PF00521">
    <property type="entry name" value="DNA_topoisoIV"/>
    <property type="match status" value="1"/>
</dbReference>
<protein>
    <recommendedName>
        <fullName evidence="3">DNA topoisomerase (ATP-hydrolyzing)</fullName>
        <ecNumber evidence="3">5.6.2.2</ecNumber>
    </recommendedName>
</protein>
<evidence type="ECO:0000256" key="8">
    <source>
        <dbReference type="ARBA" id="ARBA00023235"/>
    </source>
</evidence>
<dbReference type="InterPro" id="IPR013760">
    <property type="entry name" value="Topo_IIA-like_dom_sf"/>
</dbReference>
<organism evidence="11">
    <name type="scientific">Edafosvirus sp</name>
    <dbReference type="NCBI Taxonomy" id="2487765"/>
    <lineage>
        <taxon>Viruses</taxon>
        <taxon>Varidnaviria</taxon>
        <taxon>Bamfordvirae</taxon>
        <taxon>Nucleocytoviricota</taxon>
        <taxon>Megaviricetes</taxon>
        <taxon>Imitervirales</taxon>
        <taxon>Mimiviridae</taxon>
        <taxon>Klosneuvirinae</taxon>
    </lineage>
</organism>
<keyword evidence="6" id="KW-0799">Topoisomerase</keyword>
<dbReference type="SUPFAM" id="SSF56719">
    <property type="entry name" value="Type II DNA topoisomerase"/>
    <property type="match status" value="1"/>
</dbReference>
<sequence length="96" mass="10842">NSIKITELPVGLWTDSYLEFLESIVVIDSKNPKKKELISSYKNMGGNNSINIVITFSGNNLKQLLKSDNLVKKLKLTKTINSSNMYLYNQKGVMTK</sequence>
<dbReference type="GO" id="GO:0006265">
    <property type="term" value="P:DNA topological change"/>
    <property type="evidence" value="ECO:0007669"/>
    <property type="project" value="InterPro"/>
</dbReference>
<dbReference type="GO" id="GO:0005524">
    <property type="term" value="F:ATP binding"/>
    <property type="evidence" value="ECO:0007669"/>
    <property type="project" value="UniProtKB-KW"/>
</dbReference>
<reference evidence="11" key="1">
    <citation type="submission" date="2018-10" db="EMBL/GenBank/DDBJ databases">
        <title>Hidden diversity of soil giant viruses.</title>
        <authorList>
            <person name="Schulz F."/>
            <person name="Alteio L."/>
            <person name="Goudeau D."/>
            <person name="Ryan E.M."/>
            <person name="Malmstrom R.R."/>
            <person name="Blanchard J."/>
            <person name="Woyke T."/>
        </authorList>
    </citation>
    <scope>NUCLEOTIDE SEQUENCE</scope>
    <source>
        <strain evidence="11">EDV1</strain>
    </source>
</reference>
<evidence type="ECO:0000256" key="9">
    <source>
        <dbReference type="PROSITE-ProRule" id="PRU01384"/>
    </source>
</evidence>
<name>A0A3G4ZVE2_9VIRU</name>
<dbReference type="PANTHER" id="PTHR10169">
    <property type="entry name" value="DNA TOPOISOMERASE/GYRASE"/>
    <property type="match status" value="1"/>
</dbReference>
<evidence type="ECO:0000256" key="7">
    <source>
        <dbReference type="ARBA" id="ARBA00023125"/>
    </source>
</evidence>
<comment type="catalytic activity">
    <reaction evidence="1">
        <text>ATP-dependent breakage, passage and rejoining of double-stranded DNA.</text>
        <dbReference type="EC" id="5.6.2.2"/>
    </reaction>
</comment>
<evidence type="ECO:0000313" key="11">
    <source>
        <dbReference type="EMBL" id="AYV78872.1"/>
    </source>
</evidence>
<dbReference type="PROSITE" id="PS52040">
    <property type="entry name" value="TOPO_IIA"/>
    <property type="match status" value="1"/>
</dbReference>
<evidence type="ECO:0000256" key="1">
    <source>
        <dbReference type="ARBA" id="ARBA00000185"/>
    </source>
</evidence>